<comment type="caution">
    <text evidence="6">The sequence shown here is derived from an EMBL/GenBank/DDBJ whole genome shotgun (WGS) entry which is preliminary data.</text>
</comment>
<dbReference type="PROSITE" id="PS50893">
    <property type="entry name" value="ABC_TRANSPORTER_2"/>
    <property type="match status" value="1"/>
</dbReference>
<evidence type="ECO:0000313" key="6">
    <source>
        <dbReference type="EMBL" id="MEQ6354792.1"/>
    </source>
</evidence>
<keyword evidence="7" id="KW-1185">Reference proteome</keyword>
<evidence type="ECO:0000256" key="4">
    <source>
        <dbReference type="ARBA" id="ARBA00022840"/>
    </source>
</evidence>
<dbReference type="RefSeq" id="WP_349659436.1">
    <property type="nucleotide sequence ID" value="NZ_JBEGDG010000005.1"/>
</dbReference>
<accession>A0ABV1MQM8</accession>
<dbReference type="PANTHER" id="PTHR43335:SF8">
    <property type="entry name" value="ABC TRANSPORTER, ATP-BINDING PROTEIN"/>
    <property type="match status" value="1"/>
</dbReference>
<dbReference type="Proteomes" id="UP001478862">
    <property type="component" value="Unassembled WGS sequence"/>
</dbReference>
<dbReference type="SUPFAM" id="SSF52540">
    <property type="entry name" value="P-loop containing nucleoside triphosphate hydrolases"/>
    <property type="match status" value="1"/>
</dbReference>
<proteinExistence type="inferred from homology"/>
<dbReference type="EMBL" id="JBEGDG010000005">
    <property type="protein sequence ID" value="MEQ6354792.1"/>
    <property type="molecule type" value="Genomic_DNA"/>
</dbReference>
<keyword evidence="2" id="KW-0813">Transport</keyword>
<dbReference type="Pfam" id="PF00005">
    <property type="entry name" value="ABC_tran"/>
    <property type="match status" value="1"/>
</dbReference>
<evidence type="ECO:0000259" key="5">
    <source>
        <dbReference type="PROSITE" id="PS50893"/>
    </source>
</evidence>
<evidence type="ECO:0000256" key="2">
    <source>
        <dbReference type="ARBA" id="ARBA00022448"/>
    </source>
</evidence>
<gene>
    <name evidence="6" type="ORF">ABNX05_09200</name>
</gene>
<reference evidence="6 7" key="1">
    <citation type="submission" date="2024-06" db="EMBL/GenBank/DDBJ databases">
        <title>Lysinibacillus zambalefons sp. nov., a Novel Firmicute Isolated from the Poon Bato Zambales Hyperalkaline Spring.</title>
        <authorList>
            <person name="Aja J.A."/>
            <person name="Lazaro J.E.H."/>
            <person name="Llorin L.D."/>
            <person name="Lim K.R."/>
            <person name="Teodosio J."/>
            <person name="Dalisay D.S."/>
        </authorList>
    </citation>
    <scope>NUCLEOTIDE SEQUENCE [LARGE SCALE GENOMIC DNA]</scope>
    <source>
        <strain evidence="6 7">M3</strain>
    </source>
</reference>
<dbReference type="PANTHER" id="PTHR43335">
    <property type="entry name" value="ABC TRANSPORTER, ATP-BINDING PROTEIN"/>
    <property type="match status" value="1"/>
</dbReference>
<dbReference type="Gene3D" id="3.40.50.300">
    <property type="entry name" value="P-loop containing nucleotide triphosphate hydrolases"/>
    <property type="match status" value="1"/>
</dbReference>
<dbReference type="SMART" id="SM00382">
    <property type="entry name" value="AAA"/>
    <property type="match status" value="1"/>
</dbReference>
<evidence type="ECO:0000256" key="3">
    <source>
        <dbReference type="ARBA" id="ARBA00022741"/>
    </source>
</evidence>
<evidence type="ECO:0000313" key="7">
    <source>
        <dbReference type="Proteomes" id="UP001478862"/>
    </source>
</evidence>
<sequence>MISIIDLNLQTKKQIILEDINLNFKDGKIYGLLGPNGSGKTTLFKSILGLTNYDGEILYNNRPIKYTHVGKLIEYPMFYNNLTVLENLKLHGAYTNLENINYKEILSNFDIYEAKDKKYSEISLGMKQRLGIARAIMGDPSVILLDEPTNGLDPLGIKSVRNLIKNSLKKPNNCILISSHNLTEIESISDELIFIKKGKIITKIKNNNNKLFYVVTLKNKESISGDLLENPYFSKLKSESNFHKYIYSGDDEKLIKDGNYTFEKYTLEDLYEEIMCS</sequence>
<organism evidence="6 7">
    <name type="scientific">Lysinibacillus zambalensis</name>
    <dbReference type="NCBI Taxonomy" id="3160866"/>
    <lineage>
        <taxon>Bacteria</taxon>
        <taxon>Bacillati</taxon>
        <taxon>Bacillota</taxon>
        <taxon>Bacilli</taxon>
        <taxon>Bacillales</taxon>
        <taxon>Bacillaceae</taxon>
        <taxon>Lysinibacillus</taxon>
    </lineage>
</organism>
<dbReference type="GO" id="GO:0005524">
    <property type="term" value="F:ATP binding"/>
    <property type="evidence" value="ECO:0007669"/>
    <property type="project" value="UniProtKB-KW"/>
</dbReference>
<protein>
    <submittedName>
        <fullName evidence="6">ATP-binding cassette domain-containing protein</fullName>
    </submittedName>
</protein>
<keyword evidence="4 6" id="KW-0067">ATP-binding</keyword>
<name>A0ABV1MQM8_9BACI</name>
<dbReference type="InterPro" id="IPR027417">
    <property type="entry name" value="P-loop_NTPase"/>
</dbReference>
<evidence type="ECO:0000256" key="1">
    <source>
        <dbReference type="ARBA" id="ARBA00005417"/>
    </source>
</evidence>
<dbReference type="InterPro" id="IPR003593">
    <property type="entry name" value="AAA+_ATPase"/>
</dbReference>
<keyword evidence="3" id="KW-0547">Nucleotide-binding</keyword>
<feature type="domain" description="ABC transporter" evidence="5">
    <location>
        <begin position="2"/>
        <end position="222"/>
    </location>
</feature>
<dbReference type="PROSITE" id="PS00211">
    <property type="entry name" value="ABC_TRANSPORTER_1"/>
    <property type="match status" value="1"/>
</dbReference>
<comment type="similarity">
    <text evidence="1">Belongs to the ABC transporter superfamily.</text>
</comment>
<dbReference type="InterPro" id="IPR003439">
    <property type="entry name" value="ABC_transporter-like_ATP-bd"/>
</dbReference>
<dbReference type="InterPro" id="IPR017871">
    <property type="entry name" value="ABC_transporter-like_CS"/>
</dbReference>